<evidence type="ECO:0000256" key="5">
    <source>
        <dbReference type="ARBA" id="ARBA00022837"/>
    </source>
</evidence>
<evidence type="ECO:0000313" key="8">
    <source>
        <dbReference type="EMBL" id="MDT0605636.1"/>
    </source>
</evidence>
<dbReference type="Pfam" id="PF19081">
    <property type="entry name" value="Ig_7"/>
    <property type="match status" value="1"/>
</dbReference>
<keyword evidence="2" id="KW-0964">Secreted</keyword>
<proteinExistence type="predicted"/>
<reference evidence="8 9" key="1">
    <citation type="submission" date="2023-09" db="EMBL/GenBank/DDBJ databases">
        <authorList>
            <person name="Rey-Velasco X."/>
        </authorList>
    </citation>
    <scope>NUCLEOTIDE SEQUENCE [LARGE SCALE GENOMIC DNA]</scope>
    <source>
        <strain evidence="8 9">F388</strain>
    </source>
</reference>
<keyword evidence="4" id="KW-0677">Repeat</keyword>
<dbReference type="Pfam" id="PF03160">
    <property type="entry name" value="Calx-beta"/>
    <property type="match status" value="1"/>
</dbReference>
<dbReference type="Gene3D" id="2.60.40.2030">
    <property type="match status" value="1"/>
</dbReference>
<feature type="compositionally biased region" description="Acidic residues" evidence="6">
    <location>
        <begin position="1239"/>
        <end position="1250"/>
    </location>
</feature>
<dbReference type="InterPro" id="IPR026341">
    <property type="entry name" value="T9SS_type_B"/>
</dbReference>
<keyword evidence="9" id="KW-1185">Reference proteome</keyword>
<dbReference type="EMBL" id="JAVRHR010000001">
    <property type="protein sequence ID" value="MDT0605636.1"/>
    <property type="molecule type" value="Genomic_DNA"/>
</dbReference>
<evidence type="ECO:0000256" key="2">
    <source>
        <dbReference type="ARBA" id="ARBA00022525"/>
    </source>
</evidence>
<evidence type="ECO:0000313" key="9">
    <source>
        <dbReference type="Proteomes" id="UP001255246"/>
    </source>
</evidence>
<feature type="region of interest" description="Disordered" evidence="6">
    <location>
        <begin position="1222"/>
        <end position="1250"/>
    </location>
</feature>
<evidence type="ECO:0000256" key="4">
    <source>
        <dbReference type="ARBA" id="ARBA00022737"/>
    </source>
</evidence>
<dbReference type="SUPFAM" id="SSF141072">
    <property type="entry name" value="CalX-like"/>
    <property type="match status" value="2"/>
</dbReference>
<sequence>MNFAENLNLEMSYLKKNTTLEFSIFKRYGGLLILICLFFISNGYAQTISINDPASVNEGDINTSTISFAVTINTPIILESYSVDYTISGGNEDGIGGTLNFSLLLGFTQNIVVTTNGDFIIEPNEIVTVALSNPSINATISLTEGVGESSFLNDDVAGINVTPTLGTTTEAGGTATFTFTLDSEPTAAVTIPITGFDGTEGSGPASIELDATNWDTGVDLLVTGLDDEIDDGNQTYTLNTGNPTSGDANYDLLGAGDVDNLDITNTDDDSVGINVIPTSGTTTEAGGTATFTFTLDSEPTAAVTIPITGYDGTEGSGSASVELDATNWDTGVDLVVTGVDDVIADGNQTYTLITGNPTSGDATYNLLGGAAVDNLDMTNTDDDVAGINVTPTSGTTTEAGGTATFTFTLDSEPTAAVTIPITGYDGTEGSGSASVELDATNWDTGVDLVVTGVDDVIADGNQTYTLITGNPTSGDATYNLLGGAAVDNLDMTNTDDDVAGINVTPTSGTTTEAGGTATFTFTLDSEPTAAVTIPITGYDGTEGSGSASVELDATNWDTGVDLVVTGVDDVIADGNQTYTLITGNPTSGDATYNLLGGAAVDNLDMTNTDDDVAGINVTPTSGTTTEAGGTATFTFTLDSEPTAAVTIPITGYDGTEGSGSASVELDATNWDTGVDLVVTGVDDVIADGNQTYTLITGNPTSGDATYNLLGGAAVDNLDMTNTDDDVAGINIDNTTDRTTEIGGTATFEFTLDTSPLANVTIPLSGYDTSEGSGPNEVVLTSANWQTGVQITVIGIDDLIDDGDITYTIDTGDVSSSDSAYDVLTGSDVPQLQIVNEDNDQASLSISSAAVDEDTPSGVLNIPVNVDLEKPGGFSITYSFLDGSATGGLDYDNTGGTLSFLGNSNETQLIMVPIFDDTELENSENFSVQLAIPTNDVLLDGAGLATGTILDDDNCLPSPVLDTEQSTNFCDTIEVDLDTYIMGNPPAGAELIWSTSSDQFQSSAYRPSIVTSPGTYFGFYLDEAENCFGPSVAITLVINQTPSITSIIDDTRCGEGMVILSAEATIGSTINWYDSPTSTMVLASGNSFETPTISSTTVFYVEAAANGCESERQEVTAMVVSEPVPVSQNIVGCNGTGEGGPTMVDLDDAISGTFSGSWGLIQSPNNTMLIIGTENSVDFDGLPIGQYVFRFTTDINEAPCDGITVDIVVDVETCILDADMDGLTDSEEEGLGTNPNNADTDGDGLTDGEEVLVEDNPDTDAVPEEASNPLDPCDPFLTIDCDPEPIDLSIEKSVDNVAPLIDTDVVFTITLINLSMDRVINIEVEDLITDASGFEFVSSITSKGIYDEITGLWTIEELLPEEEVTLEITVTVRTTGTLSNTASLIGSLPVDADLSNNTSTVQININRSACVDIGTLCNLFSPNGDGVNDVLVLVGHQNFPNSSLQIFDRYGNNVYAENGYDSTWDGSGENGNLPKGTYFYILDLGDGTEVTKGWIQIIR</sequence>
<name>A0ABU3A636_9FLAO</name>
<evidence type="ECO:0000256" key="3">
    <source>
        <dbReference type="ARBA" id="ARBA00022729"/>
    </source>
</evidence>
<dbReference type="Proteomes" id="UP001255246">
    <property type="component" value="Unassembled WGS sequence"/>
</dbReference>
<accession>A0ABU3A636</accession>
<dbReference type="InterPro" id="IPR001434">
    <property type="entry name" value="OmcB-like_DUF11"/>
</dbReference>
<evidence type="ECO:0000256" key="1">
    <source>
        <dbReference type="ARBA" id="ARBA00004613"/>
    </source>
</evidence>
<keyword evidence="5" id="KW-0106">Calcium</keyword>
<gene>
    <name evidence="8" type="ORF">RM706_01265</name>
</gene>
<dbReference type="RefSeq" id="WP_311349206.1">
    <property type="nucleotide sequence ID" value="NZ_JAVRHR010000001.1"/>
</dbReference>
<dbReference type="Pfam" id="PF18884">
    <property type="entry name" value="TSP3_bac"/>
    <property type="match status" value="2"/>
</dbReference>
<comment type="caution">
    <text evidence="8">The sequence shown here is derived from an EMBL/GenBank/DDBJ whole genome shotgun (WGS) entry which is preliminary data.</text>
</comment>
<dbReference type="InterPro" id="IPR038081">
    <property type="entry name" value="CalX-like_sf"/>
</dbReference>
<dbReference type="InterPro" id="IPR059100">
    <property type="entry name" value="TSP3_bac"/>
</dbReference>
<dbReference type="InterPro" id="IPR003644">
    <property type="entry name" value="Calx_beta"/>
</dbReference>
<dbReference type="NCBIfam" id="TIGR04131">
    <property type="entry name" value="Bac_Flav_CTERM"/>
    <property type="match status" value="1"/>
</dbReference>
<feature type="domain" description="Calx-beta" evidence="7">
    <location>
        <begin position="831"/>
        <end position="930"/>
    </location>
</feature>
<comment type="subcellular location">
    <subcellularLocation>
        <location evidence="1">Secreted</location>
    </subcellularLocation>
</comment>
<evidence type="ECO:0000256" key="6">
    <source>
        <dbReference type="SAM" id="MobiDB-lite"/>
    </source>
</evidence>
<keyword evidence="3" id="KW-0732">Signal</keyword>
<evidence type="ECO:0000259" key="7">
    <source>
        <dbReference type="SMART" id="SM00237"/>
    </source>
</evidence>
<protein>
    <submittedName>
        <fullName evidence="8">Gliding motility-associated C-terminal domain-containing protein</fullName>
    </submittedName>
</protein>
<organism evidence="8 9">
    <name type="scientific">Croceitalea rosinachiae</name>
    <dbReference type="NCBI Taxonomy" id="3075596"/>
    <lineage>
        <taxon>Bacteria</taxon>
        <taxon>Pseudomonadati</taxon>
        <taxon>Bacteroidota</taxon>
        <taxon>Flavobacteriia</taxon>
        <taxon>Flavobacteriales</taxon>
        <taxon>Flavobacteriaceae</taxon>
        <taxon>Croceitalea</taxon>
    </lineage>
</organism>
<dbReference type="SMART" id="SM00237">
    <property type="entry name" value="Calx_beta"/>
    <property type="match status" value="1"/>
</dbReference>
<dbReference type="Pfam" id="PF01345">
    <property type="entry name" value="DUF11"/>
    <property type="match status" value="1"/>
</dbReference>
<dbReference type="Pfam" id="PF13585">
    <property type="entry name" value="CHU_C"/>
    <property type="match status" value="1"/>
</dbReference>
<dbReference type="InterPro" id="IPR044023">
    <property type="entry name" value="Ig_7"/>
</dbReference>